<dbReference type="InterPro" id="IPR039425">
    <property type="entry name" value="RNA_pol_sigma-70-like"/>
</dbReference>
<keyword evidence="5" id="KW-0804">Transcription</keyword>
<proteinExistence type="inferred from homology"/>
<dbReference type="GO" id="GO:0003677">
    <property type="term" value="F:DNA binding"/>
    <property type="evidence" value="ECO:0007669"/>
    <property type="project" value="UniProtKB-KW"/>
</dbReference>
<evidence type="ECO:0000256" key="3">
    <source>
        <dbReference type="ARBA" id="ARBA00023082"/>
    </source>
</evidence>
<evidence type="ECO:0000313" key="8">
    <source>
        <dbReference type="EMBL" id="QEL14288.1"/>
    </source>
</evidence>
<dbReference type="InterPro" id="IPR011044">
    <property type="entry name" value="Quino_amine_DH_bsu"/>
</dbReference>
<dbReference type="Pfam" id="PF08281">
    <property type="entry name" value="Sigma70_r4_2"/>
    <property type="match status" value="1"/>
</dbReference>
<feature type="domain" description="RNA polymerase sigma-70 region 2" evidence="6">
    <location>
        <begin position="44"/>
        <end position="108"/>
    </location>
</feature>
<dbReference type="Gene3D" id="1.10.10.10">
    <property type="entry name" value="Winged helix-like DNA-binding domain superfamily/Winged helix DNA-binding domain"/>
    <property type="match status" value="1"/>
</dbReference>
<dbReference type="InterPro" id="IPR007627">
    <property type="entry name" value="RNA_pol_sigma70_r2"/>
</dbReference>
<dbReference type="KEGG" id="lrs:PX52LOC_01160"/>
<reference evidence="9" key="1">
    <citation type="submission" date="2019-08" db="EMBL/GenBank/DDBJ databases">
        <title>Limnoglobus roseus gen. nov., sp. nov., a novel freshwater planctomycete with a giant genome from the family Gemmataceae.</title>
        <authorList>
            <person name="Kulichevskaya I.S."/>
            <person name="Naumoff D.G."/>
            <person name="Miroshnikov K."/>
            <person name="Ivanova A."/>
            <person name="Philippov D.A."/>
            <person name="Hakobyan A."/>
            <person name="Rijpstra I.C."/>
            <person name="Sinninghe Damste J.S."/>
            <person name="Liesack W."/>
            <person name="Dedysh S.N."/>
        </authorList>
    </citation>
    <scope>NUCLEOTIDE SEQUENCE [LARGE SCALE GENOMIC DNA]</scope>
    <source>
        <strain evidence="9">PX52</strain>
    </source>
</reference>
<dbReference type="NCBIfam" id="TIGR02937">
    <property type="entry name" value="sigma70-ECF"/>
    <property type="match status" value="1"/>
</dbReference>
<dbReference type="GO" id="GO:0006352">
    <property type="term" value="P:DNA-templated transcription initiation"/>
    <property type="evidence" value="ECO:0007669"/>
    <property type="project" value="InterPro"/>
</dbReference>
<dbReference type="Proteomes" id="UP000324974">
    <property type="component" value="Chromosome"/>
</dbReference>
<dbReference type="Pfam" id="PF04542">
    <property type="entry name" value="Sigma70_r2"/>
    <property type="match status" value="1"/>
</dbReference>
<keyword evidence="2" id="KW-0805">Transcription regulation</keyword>
<evidence type="ECO:0000259" key="6">
    <source>
        <dbReference type="Pfam" id="PF04542"/>
    </source>
</evidence>
<evidence type="ECO:0000256" key="5">
    <source>
        <dbReference type="ARBA" id="ARBA00023163"/>
    </source>
</evidence>
<dbReference type="InterPro" id="IPR011042">
    <property type="entry name" value="6-blade_b-propeller_TolB-like"/>
</dbReference>
<evidence type="ECO:0000256" key="4">
    <source>
        <dbReference type="ARBA" id="ARBA00023125"/>
    </source>
</evidence>
<evidence type="ECO:0000259" key="7">
    <source>
        <dbReference type="Pfam" id="PF08281"/>
    </source>
</evidence>
<dbReference type="SUPFAM" id="SSF88946">
    <property type="entry name" value="Sigma2 domain of RNA polymerase sigma factors"/>
    <property type="match status" value="1"/>
</dbReference>
<dbReference type="InterPro" id="IPR013324">
    <property type="entry name" value="RNA_pol_sigma_r3/r4-like"/>
</dbReference>
<dbReference type="RefSeq" id="WP_149109191.1">
    <property type="nucleotide sequence ID" value="NZ_CP042425.1"/>
</dbReference>
<sequence length="604" mass="65397">MPSPRTGALVSFASHLPPPADHTDAELLGRFVRHRDEAAFAAVVRRHGRAVLGVCRRILGNSADADDAFQATFLTLAKKAHRVAFRDDVSAWLFAVAVRAGREALRRRFRRANRETAGELPDVAALPEAFDPDVSRVVLDEVAKLSEAYRSAVVLCELDGVSRAAAAKQLGIAEGTLSSRLAAARRLLAARLTARGLTLAAVAPLATILPSALAAGTVAMAFTSDVPAPVLELTEALMRTSPPFSAGKLVTAVAVLAAVVVGGSFGDDPKPQPIQPAAAKVVVDKTETSRLTLTFREEVRYLTPTGRDLQRIDHEQAKAADPELLSGRVLVGGAGVKVERFLPSTGRAGPGGVIPLESHGTRLMTPGTPPKVAILNPTDHYDRVVAWSPNGRQFVGVTSEMDFFWGWTGFPAYRVDAVTGKREKLPLGTGHELIDVSPDGKFHLTYRHVPRPLSLPGFSQGGTEVSLLTREGKLLYEHPRESSSTGWGTGHRLSPDGSRSVACYKARTKDSDKWQHSIAIYDYPPGRPKTTTVQFNAINPFDVECLGVAWSPDGKQIVSCWRPESWKGKQTWHVVVCDADGKNLRTVSTFEMKADEQIRSVDWW</sequence>
<dbReference type="InterPro" id="IPR036388">
    <property type="entry name" value="WH-like_DNA-bd_sf"/>
</dbReference>
<feature type="domain" description="RNA polymerase sigma factor 70 region 4 type 2" evidence="7">
    <location>
        <begin position="138"/>
        <end position="188"/>
    </location>
</feature>
<gene>
    <name evidence="8" type="ORF">PX52LOC_01160</name>
</gene>
<dbReference type="InterPro" id="IPR013325">
    <property type="entry name" value="RNA_pol_sigma_r2"/>
</dbReference>
<evidence type="ECO:0000256" key="1">
    <source>
        <dbReference type="ARBA" id="ARBA00010641"/>
    </source>
</evidence>
<dbReference type="SUPFAM" id="SSF50969">
    <property type="entry name" value="YVTN repeat-like/Quinoprotein amine dehydrogenase"/>
    <property type="match status" value="1"/>
</dbReference>
<dbReference type="OrthoDB" id="284744at2"/>
<keyword evidence="9" id="KW-1185">Reference proteome</keyword>
<dbReference type="PANTHER" id="PTHR43133">
    <property type="entry name" value="RNA POLYMERASE ECF-TYPE SIGMA FACTO"/>
    <property type="match status" value="1"/>
</dbReference>
<evidence type="ECO:0000313" key="9">
    <source>
        <dbReference type="Proteomes" id="UP000324974"/>
    </source>
</evidence>
<dbReference type="PANTHER" id="PTHR43133:SF8">
    <property type="entry name" value="RNA POLYMERASE SIGMA FACTOR HI_1459-RELATED"/>
    <property type="match status" value="1"/>
</dbReference>
<dbReference type="Gene3D" id="1.10.1740.10">
    <property type="match status" value="1"/>
</dbReference>
<dbReference type="SUPFAM" id="SSF88659">
    <property type="entry name" value="Sigma3 and sigma4 domains of RNA polymerase sigma factors"/>
    <property type="match status" value="1"/>
</dbReference>
<dbReference type="InterPro" id="IPR013249">
    <property type="entry name" value="RNA_pol_sigma70_r4_t2"/>
</dbReference>
<dbReference type="Gene3D" id="2.120.10.30">
    <property type="entry name" value="TolB, C-terminal domain"/>
    <property type="match status" value="1"/>
</dbReference>
<organism evidence="8 9">
    <name type="scientific">Limnoglobus roseus</name>
    <dbReference type="NCBI Taxonomy" id="2598579"/>
    <lineage>
        <taxon>Bacteria</taxon>
        <taxon>Pseudomonadati</taxon>
        <taxon>Planctomycetota</taxon>
        <taxon>Planctomycetia</taxon>
        <taxon>Gemmatales</taxon>
        <taxon>Gemmataceae</taxon>
        <taxon>Limnoglobus</taxon>
    </lineage>
</organism>
<evidence type="ECO:0000256" key="2">
    <source>
        <dbReference type="ARBA" id="ARBA00023015"/>
    </source>
</evidence>
<accession>A0A5C1AB83</accession>
<keyword evidence="3" id="KW-0731">Sigma factor</keyword>
<protein>
    <submittedName>
        <fullName evidence="8">RNA polymerase subunit sigma</fullName>
    </submittedName>
</protein>
<dbReference type="InterPro" id="IPR014284">
    <property type="entry name" value="RNA_pol_sigma-70_dom"/>
</dbReference>
<dbReference type="EMBL" id="CP042425">
    <property type="protein sequence ID" value="QEL14288.1"/>
    <property type="molecule type" value="Genomic_DNA"/>
</dbReference>
<keyword evidence="4" id="KW-0238">DNA-binding</keyword>
<comment type="similarity">
    <text evidence="1">Belongs to the sigma-70 factor family. ECF subfamily.</text>
</comment>
<dbReference type="AlphaFoldDB" id="A0A5C1AB83"/>
<dbReference type="GO" id="GO:0016987">
    <property type="term" value="F:sigma factor activity"/>
    <property type="evidence" value="ECO:0007669"/>
    <property type="project" value="UniProtKB-KW"/>
</dbReference>
<name>A0A5C1AB83_9BACT</name>